<dbReference type="CDD" id="cd06251">
    <property type="entry name" value="M14_ASTE_ASPA-like"/>
    <property type="match status" value="1"/>
</dbReference>
<dbReference type="AlphaFoldDB" id="A0A7X5F3T3"/>
<name>A0A7X5F3T3_9HYPH</name>
<keyword evidence="4" id="KW-0862">Zinc</keyword>
<protein>
    <submittedName>
        <fullName evidence="6">Succinylglutamate desuccinylase</fullName>
    </submittedName>
</protein>
<sequence length="350" mass="38223">MTDTVRRDPFKIGPFEIAAGERRTVDLPFSLLSNHTPMTLPVQVVHGRKPGPVLFISGVVHGDEVLGVEIIRRILRKPQLGRLAGTLLAIPVVNAYGLISHSRYLPDRRDLNRSFPGSERGSLAAQLADLFRKEIVARSDVGIDLHTAALHRTNLPQLRVARYSGRMRELADAFGAPLVMEANLRHGSLRETALAMGVDVLLYEAGEALRFDEEAIRVGERGIVAVMHRLGMLPGQAPKPVLKAGKTPLYSRKSFWIRAPEGGIFRALRQSGHHASAGELLGVVADPFGDTEFELHSPHDGLIIGHSHLPVVNQGDALFHVAKLTSAGPAVAEEGEAHERDTLFDEDEII</sequence>
<comment type="caution">
    <text evidence="6">The sequence shown here is derived from an EMBL/GenBank/DDBJ whole genome shotgun (WGS) entry which is preliminary data.</text>
</comment>
<feature type="domain" description="Succinylglutamate desuccinylase/Aspartoacylase catalytic" evidence="5">
    <location>
        <begin position="50"/>
        <end position="227"/>
    </location>
</feature>
<dbReference type="PANTHER" id="PTHR37326:SF2">
    <property type="entry name" value="SUCCINYLGLUTAMATE DESUCCINYLASE_ASPARTOACYLASE FAMILY PROTEIN"/>
    <property type="match status" value="1"/>
</dbReference>
<keyword evidence="2" id="KW-0479">Metal-binding</keyword>
<comment type="cofactor">
    <cofactor evidence="1">
        <name>Zn(2+)</name>
        <dbReference type="ChEBI" id="CHEBI:29105"/>
    </cofactor>
</comment>
<evidence type="ECO:0000256" key="4">
    <source>
        <dbReference type="ARBA" id="ARBA00022833"/>
    </source>
</evidence>
<accession>A0A7X5F3T3</accession>
<evidence type="ECO:0000256" key="3">
    <source>
        <dbReference type="ARBA" id="ARBA00022801"/>
    </source>
</evidence>
<evidence type="ECO:0000313" key="6">
    <source>
        <dbReference type="EMBL" id="NBN79265.1"/>
    </source>
</evidence>
<dbReference type="EMBL" id="JAABLQ010000001">
    <property type="protein sequence ID" value="NBN79265.1"/>
    <property type="molecule type" value="Genomic_DNA"/>
</dbReference>
<reference evidence="7" key="1">
    <citation type="submission" date="2020-01" db="EMBL/GenBank/DDBJ databases">
        <authorList>
            <person name="Fang Y."/>
            <person name="Sun R."/>
            <person name="Nie L."/>
            <person name="He J."/>
            <person name="Hao L."/>
            <person name="Wang L."/>
            <person name="Su S."/>
            <person name="Lv E."/>
            <person name="Zhang Z."/>
            <person name="Xie R."/>
            <person name="Liu H."/>
        </authorList>
    </citation>
    <scope>NUCLEOTIDE SEQUENCE [LARGE SCALE GENOMIC DNA]</scope>
    <source>
        <strain evidence="7">XCT-53</strain>
    </source>
</reference>
<dbReference type="GO" id="GO:0046872">
    <property type="term" value="F:metal ion binding"/>
    <property type="evidence" value="ECO:0007669"/>
    <property type="project" value="UniProtKB-KW"/>
</dbReference>
<evidence type="ECO:0000259" key="5">
    <source>
        <dbReference type="Pfam" id="PF24827"/>
    </source>
</evidence>
<dbReference type="Gene3D" id="3.40.630.10">
    <property type="entry name" value="Zn peptidases"/>
    <property type="match status" value="1"/>
</dbReference>
<dbReference type="SUPFAM" id="SSF53187">
    <property type="entry name" value="Zn-dependent exopeptidases"/>
    <property type="match status" value="1"/>
</dbReference>
<dbReference type="PIRSF" id="PIRSF039012">
    <property type="entry name" value="ASP"/>
    <property type="match status" value="1"/>
</dbReference>
<dbReference type="InterPro" id="IPR043795">
    <property type="entry name" value="N-alpha-Ac-DABA-like"/>
</dbReference>
<keyword evidence="3" id="KW-0378">Hydrolase</keyword>
<dbReference type="Pfam" id="PF24827">
    <property type="entry name" value="AstE_AspA_cat"/>
    <property type="match status" value="1"/>
</dbReference>
<keyword evidence="7" id="KW-1185">Reference proteome</keyword>
<proteinExistence type="predicted"/>
<dbReference type="GO" id="GO:0016811">
    <property type="term" value="F:hydrolase activity, acting on carbon-nitrogen (but not peptide) bonds, in linear amides"/>
    <property type="evidence" value="ECO:0007669"/>
    <property type="project" value="InterPro"/>
</dbReference>
<evidence type="ECO:0000256" key="2">
    <source>
        <dbReference type="ARBA" id="ARBA00022723"/>
    </source>
</evidence>
<dbReference type="RefSeq" id="WP_161676681.1">
    <property type="nucleotide sequence ID" value="NZ_JAABLP010000003.1"/>
</dbReference>
<organism evidence="6 7">
    <name type="scientific">Pannonibacter tanglangensis</name>
    <dbReference type="NCBI Taxonomy" id="2750084"/>
    <lineage>
        <taxon>Bacteria</taxon>
        <taxon>Pseudomonadati</taxon>
        <taxon>Pseudomonadota</taxon>
        <taxon>Alphaproteobacteria</taxon>
        <taxon>Hyphomicrobiales</taxon>
        <taxon>Stappiaceae</taxon>
        <taxon>Pannonibacter</taxon>
    </lineage>
</organism>
<dbReference type="Proteomes" id="UP000586722">
    <property type="component" value="Unassembled WGS sequence"/>
</dbReference>
<evidence type="ECO:0000313" key="7">
    <source>
        <dbReference type="Proteomes" id="UP000586722"/>
    </source>
</evidence>
<gene>
    <name evidence="6" type="ORF">GWI72_13385</name>
</gene>
<dbReference type="PANTHER" id="PTHR37326">
    <property type="entry name" value="BLL3975 PROTEIN"/>
    <property type="match status" value="1"/>
</dbReference>
<dbReference type="GO" id="GO:0016788">
    <property type="term" value="F:hydrolase activity, acting on ester bonds"/>
    <property type="evidence" value="ECO:0007669"/>
    <property type="project" value="InterPro"/>
</dbReference>
<dbReference type="InterPro" id="IPR053138">
    <property type="entry name" value="N-alpha-Ac-DABA_deacetylase"/>
</dbReference>
<evidence type="ECO:0000256" key="1">
    <source>
        <dbReference type="ARBA" id="ARBA00001947"/>
    </source>
</evidence>
<dbReference type="InterPro" id="IPR055438">
    <property type="entry name" value="AstE_AspA_cat"/>
</dbReference>